<dbReference type="InterPro" id="IPR000727">
    <property type="entry name" value="T_SNARE_dom"/>
</dbReference>
<dbReference type="GO" id="GO:0005484">
    <property type="term" value="F:SNAP receptor activity"/>
    <property type="evidence" value="ECO:0007669"/>
    <property type="project" value="InterPro"/>
</dbReference>
<dbReference type="GO" id="GO:0005886">
    <property type="term" value="C:plasma membrane"/>
    <property type="evidence" value="ECO:0007669"/>
    <property type="project" value="TreeGrafter"/>
</dbReference>
<keyword evidence="3" id="KW-0813">Transport</keyword>
<feature type="domain" description="T-SNARE coiled-coil homology" evidence="6">
    <location>
        <begin position="41"/>
        <end position="103"/>
    </location>
</feature>
<evidence type="ECO:0000313" key="7">
    <source>
        <dbReference type="EMBL" id="CAE0258289.1"/>
    </source>
</evidence>
<dbReference type="GO" id="GO:0019905">
    <property type="term" value="F:syntaxin binding"/>
    <property type="evidence" value="ECO:0007669"/>
    <property type="project" value="TreeGrafter"/>
</dbReference>
<accession>A0A7S3DI62</accession>
<feature type="region of interest" description="Disordered" evidence="5">
    <location>
        <begin position="1"/>
        <end position="32"/>
    </location>
</feature>
<dbReference type="PROSITE" id="PS50192">
    <property type="entry name" value="T_SNARE"/>
    <property type="match status" value="2"/>
</dbReference>
<dbReference type="PANTHER" id="PTHR19305">
    <property type="entry name" value="SYNAPTOSOMAL ASSOCIATED PROTEIN"/>
    <property type="match status" value="1"/>
</dbReference>
<name>A0A7S3DI62_9EUKA</name>
<dbReference type="SMART" id="SM00397">
    <property type="entry name" value="t_SNARE"/>
    <property type="match status" value="2"/>
</dbReference>
<comment type="subcellular location">
    <subcellularLocation>
        <location evidence="1">Membrane</location>
    </subcellularLocation>
</comment>
<feature type="compositionally biased region" description="Basic and acidic residues" evidence="5">
    <location>
        <begin position="1"/>
        <end position="11"/>
    </location>
</feature>
<sequence length="308" mass="33880">MGRTHDDEKNRSALFSGTSRNRPGDRPDGDPEVVKMTMQARKLAGETESTTQRILSRVNEAHSLGTESAVQLKEQREQLYRIEDGLDEIQDNMKTSDRLLRSIKSIGGSIANAFRRKKEKKEKVEGPQSGMAADRLQFEQEKQREREREEERQKAIAAAGGDPLAARAAMAKKEAAMAEAKGEGEGEGEEGKQKKKGGFGSGLKKLFSRKKGEAGAGKGGESKGKNLSRSEPVGLSSDYADQQVHATMKRADDNLDEISRAIGKLKGLALDMGDELTTQNKVIERVAAKTEETDMMVNATNRKMRKML</sequence>
<reference evidence="7" key="1">
    <citation type="submission" date="2021-01" db="EMBL/GenBank/DDBJ databases">
        <authorList>
            <person name="Corre E."/>
            <person name="Pelletier E."/>
            <person name="Niang G."/>
            <person name="Scheremetjew M."/>
            <person name="Finn R."/>
            <person name="Kale V."/>
            <person name="Holt S."/>
            <person name="Cochrane G."/>
            <person name="Meng A."/>
            <person name="Brown T."/>
            <person name="Cohen L."/>
        </authorList>
    </citation>
    <scope>NUCLEOTIDE SEQUENCE</scope>
    <source>
        <strain evidence="7">NIES-2562</strain>
    </source>
</reference>
<feature type="compositionally biased region" description="Basic and acidic residues" evidence="5">
    <location>
        <begin position="136"/>
        <end position="154"/>
    </location>
</feature>
<dbReference type="CDD" id="cd15856">
    <property type="entry name" value="SNARE_SNAP29C"/>
    <property type="match status" value="1"/>
</dbReference>
<dbReference type="EMBL" id="HBIB01031787">
    <property type="protein sequence ID" value="CAE0258289.1"/>
    <property type="molecule type" value="Transcribed_RNA"/>
</dbReference>
<dbReference type="SUPFAM" id="SSF58038">
    <property type="entry name" value="SNARE fusion complex"/>
    <property type="match status" value="2"/>
</dbReference>
<feature type="compositionally biased region" description="Basic and acidic residues" evidence="5">
    <location>
        <begin position="171"/>
        <end position="192"/>
    </location>
</feature>
<dbReference type="GO" id="GO:0006906">
    <property type="term" value="P:vesicle fusion"/>
    <property type="evidence" value="ECO:0007669"/>
    <property type="project" value="TreeGrafter"/>
</dbReference>
<feature type="region of interest" description="Disordered" evidence="5">
    <location>
        <begin position="114"/>
        <end position="240"/>
    </location>
</feature>
<evidence type="ECO:0000259" key="6">
    <source>
        <dbReference type="PROSITE" id="PS50192"/>
    </source>
</evidence>
<evidence type="ECO:0000256" key="2">
    <source>
        <dbReference type="ARBA" id="ARBA00009480"/>
    </source>
</evidence>
<evidence type="ECO:0000256" key="5">
    <source>
        <dbReference type="SAM" id="MobiDB-lite"/>
    </source>
</evidence>
<dbReference type="AlphaFoldDB" id="A0A7S3DI62"/>
<feature type="compositionally biased region" description="Basic and acidic residues" evidence="5">
    <location>
        <begin position="22"/>
        <end position="32"/>
    </location>
</feature>
<keyword evidence="4" id="KW-0472">Membrane</keyword>
<protein>
    <recommendedName>
        <fullName evidence="6">t-SNARE coiled-coil homology domain-containing protein</fullName>
    </recommendedName>
</protein>
<evidence type="ECO:0000256" key="1">
    <source>
        <dbReference type="ARBA" id="ARBA00004370"/>
    </source>
</evidence>
<dbReference type="PANTHER" id="PTHR19305:SF9">
    <property type="entry name" value="SYNAPTOSOMAL-ASSOCIATED PROTEIN 29"/>
    <property type="match status" value="1"/>
</dbReference>
<proteinExistence type="inferred from homology"/>
<evidence type="ECO:0000256" key="4">
    <source>
        <dbReference type="ARBA" id="ARBA00023136"/>
    </source>
</evidence>
<feature type="domain" description="T-SNARE coiled-coil homology" evidence="6">
    <location>
        <begin position="245"/>
        <end position="307"/>
    </location>
</feature>
<dbReference type="GO" id="GO:0006887">
    <property type="term" value="P:exocytosis"/>
    <property type="evidence" value="ECO:0007669"/>
    <property type="project" value="TreeGrafter"/>
</dbReference>
<organism evidence="7">
    <name type="scientific">Palpitomonas bilix</name>
    <dbReference type="NCBI Taxonomy" id="652834"/>
    <lineage>
        <taxon>Eukaryota</taxon>
        <taxon>Eukaryota incertae sedis</taxon>
    </lineage>
</organism>
<feature type="compositionally biased region" description="Low complexity" evidence="5">
    <location>
        <begin position="155"/>
        <end position="169"/>
    </location>
</feature>
<comment type="similarity">
    <text evidence="2">Belongs to the SNAP-25 family.</text>
</comment>
<dbReference type="InterPro" id="IPR044766">
    <property type="entry name" value="NPSN/SNAP25-like_N_SNARE"/>
</dbReference>
<dbReference type="CDD" id="cd15861">
    <property type="entry name" value="SNARE_SNAP25N_23N_29N_SEC9N"/>
    <property type="match status" value="1"/>
</dbReference>
<evidence type="ECO:0000256" key="3">
    <source>
        <dbReference type="ARBA" id="ARBA00022448"/>
    </source>
</evidence>
<dbReference type="GO" id="GO:0031201">
    <property type="term" value="C:SNARE complex"/>
    <property type="evidence" value="ECO:0007669"/>
    <property type="project" value="InterPro"/>
</dbReference>
<dbReference type="Gene3D" id="1.20.5.110">
    <property type="match status" value="2"/>
</dbReference>
<gene>
    <name evidence="7" type="ORF">PBIL07802_LOCUS20552</name>
</gene>